<gene>
    <name evidence="2" type="ORF">EUGRSUZ_C02033</name>
</gene>
<organism evidence="2">
    <name type="scientific">Eucalyptus grandis</name>
    <name type="common">Flooded gum</name>
    <dbReference type="NCBI Taxonomy" id="71139"/>
    <lineage>
        <taxon>Eukaryota</taxon>
        <taxon>Viridiplantae</taxon>
        <taxon>Streptophyta</taxon>
        <taxon>Embryophyta</taxon>
        <taxon>Tracheophyta</taxon>
        <taxon>Spermatophyta</taxon>
        <taxon>Magnoliopsida</taxon>
        <taxon>eudicotyledons</taxon>
        <taxon>Gunneridae</taxon>
        <taxon>Pentapetalae</taxon>
        <taxon>rosids</taxon>
        <taxon>malvids</taxon>
        <taxon>Myrtales</taxon>
        <taxon>Myrtaceae</taxon>
        <taxon>Myrtoideae</taxon>
        <taxon>Eucalypteae</taxon>
        <taxon>Eucalyptus</taxon>
    </lineage>
</organism>
<protein>
    <submittedName>
        <fullName evidence="2">Uncharacterized protein</fullName>
    </submittedName>
</protein>
<accession>A0A059CR41</accession>
<evidence type="ECO:0000256" key="1">
    <source>
        <dbReference type="SAM" id="MobiDB-lite"/>
    </source>
</evidence>
<dbReference type="EMBL" id="KK198755">
    <property type="protein sequence ID" value="KCW80656.1"/>
    <property type="molecule type" value="Genomic_DNA"/>
</dbReference>
<feature type="compositionally biased region" description="Low complexity" evidence="1">
    <location>
        <begin position="20"/>
        <end position="32"/>
    </location>
</feature>
<dbReference type="InParanoid" id="A0A059CR41"/>
<dbReference type="AlphaFoldDB" id="A0A059CR41"/>
<dbReference type="Gramene" id="KCW80656">
    <property type="protein sequence ID" value="KCW80656"/>
    <property type="gene ID" value="EUGRSUZ_C02033"/>
</dbReference>
<reference evidence="2" key="1">
    <citation type="submission" date="2013-07" db="EMBL/GenBank/DDBJ databases">
        <title>The genome of Eucalyptus grandis.</title>
        <authorList>
            <person name="Schmutz J."/>
            <person name="Hayes R."/>
            <person name="Myburg A."/>
            <person name="Tuskan G."/>
            <person name="Grattapaglia D."/>
            <person name="Rokhsar D.S."/>
        </authorList>
    </citation>
    <scope>NUCLEOTIDE SEQUENCE</scope>
    <source>
        <tissue evidence="2">Leaf extractions</tissue>
    </source>
</reference>
<feature type="region of interest" description="Disordered" evidence="1">
    <location>
        <begin position="17"/>
        <end position="43"/>
    </location>
</feature>
<name>A0A059CR41_EUCGR</name>
<sequence length="132" mass="14536">MDKDKAPIIVEADLRGGGEESLSSEIESLLSDDSGEQNTGTEMSQASHFDLQAYQNASQELEIIMSQGLQAIVFNPKLLGQLQELLNFLVEQNAPEVSTIGHQCVYLKLKNFIQTQVTPSLPNKRSSLNMRG</sequence>
<evidence type="ECO:0000313" key="2">
    <source>
        <dbReference type="EMBL" id="KCW80656.1"/>
    </source>
</evidence>
<proteinExistence type="predicted"/>